<protein>
    <submittedName>
        <fullName evidence="3">YdcF family protein</fullName>
    </submittedName>
</protein>
<dbReference type="EMBL" id="JAHQCS010000063">
    <property type="protein sequence ID" value="MBU9711234.1"/>
    <property type="molecule type" value="Genomic_DNA"/>
</dbReference>
<organism evidence="3 4">
    <name type="scientific">Evansella tamaricis</name>
    <dbReference type="NCBI Taxonomy" id="2069301"/>
    <lineage>
        <taxon>Bacteria</taxon>
        <taxon>Bacillati</taxon>
        <taxon>Bacillota</taxon>
        <taxon>Bacilli</taxon>
        <taxon>Bacillales</taxon>
        <taxon>Bacillaceae</taxon>
        <taxon>Evansella</taxon>
    </lineage>
</organism>
<feature type="transmembrane region" description="Helical" evidence="1">
    <location>
        <begin position="6"/>
        <end position="27"/>
    </location>
</feature>
<feature type="domain" description="DUF218" evidence="2">
    <location>
        <begin position="43"/>
        <end position="187"/>
    </location>
</feature>
<evidence type="ECO:0000256" key="1">
    <source>
        <dbReference type="SAM" id="Phobius"/>
    </source>
</evidence>
<evidence type="ECO:0000313" key="4">
    <source>
        <dbReference type="Proteomes" id="UP000784880"/>
    </source>
</evidence>
<keyword evidence="4" id="KW-1185">Reference proteome</keyword>
<accession>A0ABS6JDF2</accession>
<evidence type="ECO:0000313" key="3">
    <source>
        <dbReference type="EMBL" id="MBU9711234.1"/>
    </source>
</evidence>
<sequence>MKKMVIFIIISSSCFLLLVGWGFYHYYSINNIGKTVKPEPANVIIVLGAGVWENGPSPALKARLERALEVYHEGFAEKFILTGGLGDFPPTEAEAMKEFLEKANVPSEHIFLEPLATNTAENLQYSKVIMDGQGWDSAIIVTDVFHMKRALNIAEDLTIDASGAAAVESVLYTNKNLRRMYTLREVLAISKYYVMRLWR</sequence>
<keyword evidence="1" id="KW-1133">Transmembrane helix</keyword>
<dbReference type="PANTHER" id="PTHR30336:SF20">
    <property type="entry name" value="DUF218 DOMAIN-CONTAINING PROTEIN"/>
    <property type="match status" value="1"/>
</dbReference>
<dbReference type="InterPro" id="IPR003848">
    <property type="entry name" value="DUF218"/>
</dbReference>
<dbReference type="Proteomes" id="UP000784880">
    <property type="component" value="Unassembled WGS sequence"/>
</dbReference>
<dbReference type="CDD" id="cd06259">
    <property type="entry name" value="YdcF-like"/>
    <property type="match status" value="1"/>
</dbReference>
<dbReference type="InterPro" id="IPR051599">
    <property type="entry name" value="Cell_Envelope_Assoc"/>
</dbReference>
<keyword evidence="1" id="KW-0812">Transmembrane</keyword>
<dbReference type="Pfam" id="PF02698">
    <property type="entry name" value="DUF218"/>
    <property type="match status" value="1"/>
</dbReference>
<gene>
    <name evidence="3" type="ORF">KS419_05780</name>
</gene>
<keyword evidence="1" id="KW-0472">Membrane</keyword>
<comment type="caution">
    <text evidence="3">The sequence shown here is derived from an EMBL/GenBank/DDBJ whole genome shotgun (WGS) entry which is preliminary data.</text>
</comment>
<reference evidence="3 4" key="1">
    <citation type="submission" date="2021-06" db="EMBL/GenBank/DDBJ databases">
        <title>Bacillus sp. RD4P76, an endophyte from a halophyte.</title>
        <authorList>
            <person name="Sun J.-Q."/>
        </authorList>
    </citation>
    <scope>NUCLEOTIDE SEQUENCE [LARGE SCALE GENOMIC DNA]</scope>
    <source>
        <strain evidence="3 4">CGMCC 1.15917</strain>
    </source>
</reference>
<proteinExistence type="predicted"/>
<dbReference type="PANTHER" id="PTHR30336">
    <property type="entry name" value="INNER MEMBRANE PROTEIN, PROBABLE PERMEASE"/>
    <property type="match status" value="1"/>
</dbReference>
<evidence type="ECO:0000259" key="2">
    <source>
        <dbReference type="Pfam" id="PF02698"/>
    </source>
</evidence>
<name>A0ABS6JDF2_9BACI</name>